<name>A0ABN9LBR6_9NEOB</name>
<dbReference type="EMBL" id="CAUEEQ010014208">
    <property type="protein sequence ID" value="CAJ0938287.1"/>
    <property type="molecule type" value="Genomic_DNA"/>
</dbReference>
<sequence>MWHQLECEELENMQAAYFAMKGRNNNNNKPGSRPRIDDWMNMAYENQGFCRCQDLCNNDCMAHNYRERHCGYCHHKVSKERSSRSLVPASNVAVQTISGMHIVEIYGHEKNSHRRPEAYVPE</sequence>
<reference evidence="1" key="1">
    <citation type="submission" date="2023-07" db="EMBL/GenBank/DDBJ databases">
        <authorList>
            <person name="Stuckert A."/>
        </authorList>
    </citation>
    <scope>NUCLEOTIDE SEQUENCE</scope>
</reference>
<dbReference type="PANTHER" id="PTHR46879">
    <property type="entry name" value="SUSHI DOMAIN-CONTAINING PROTEIN 3"/>
    <property type="match status" value="1"/>
</dbReference>
<gene>
    <name evidence="1" type="ORF">RIMI_LOCUS7484954</name>
</gene>
<keyword evidence="2" id="KW-1185">Reference proteome</keyword>
<comment type="caution">
    <text evidence="1">The sequence shown here is derived from an EMBL/GenBank/DDBJ whole genome shotgun (WGS) entry which is preliminary data.</text>
</comment>
<evidence type="ECO:0000313" key="2">
    <source>
        <dbReference type="Proteomes" id="UP001176940"/>
    </source>
</evidence>
<protein>
    <submittedName>
        <fullName evidence="1">Uncharacterized protein</fullName>
    </submittedName>
</protein>
<dbReference type="InterPro" id="IPR053067">
    <property type="entry name" value="SUSD3"/>
</dbReference>
<organism evidence="1 2">
    <name type="scientific">Ranitomeya imitator</name>
    <name type="common">mimic poison frog</name>
    <dbReference type="NCBI Taxonomy" id="111125"/>
    <lineage>
        <taxon>Eukaryota</taxon>
        <taxon>Metazoa</taxon>
        <taxon>Chordata</taxon>
        <taxon>Craniata</taxon>
        <taxon>Vertebrata</taxon>
        <taxon>Euteleostomi</taxon>
        <taxon>Amphibia</taxon>
        <taxon>Batrachia</taxon>
        <taxon>Anura</taxon>
        <taxon>Neobatrachia</taxon>
        <taxon>Hyloidea</taxon>
        <taxon>Dendrobatidae</taxon>
        <taxon>Dendrobatinae</taxon>
        <taxon>Ranitomeya</taxon>
    </lineage>
</organism>
<dbReference type="PANTHER" id="PTHR46879:SF1">
    <property type="entry name" value="SUSHI DOMAIN-CONTAINING PROTEIN 3"/>
    <property type="match status" value="1"/>
</dbReference>
<evidence type="ECO:0000313" key="1">
    <source>
        <dbReference type="EMBL" id="CAJ0938287.1"/>
    </source>
</evidence>
<proteinExistence type="predicted"/>
<dbReference type="Proteomes" id="UP001176940">
    <property type="component" value="Unassembled WGS sequence"/>
</dbReference>
<accession>A0ABN9LBR6</accession>